<dbReference type="RefSeq" id="WP_256613390.1">
    <property type="nucleotide sequence ID" value="NZ_JANIBK010000003.1"/>
</dbReference>
<accession>A0ABT1TZU1</accession>
<evidence type="ECO:0000313" key="3">
    <source>
        <dbReference type="Proteomes" id="UP001524586"/>
    </source>
</evidence>
<dbReference type="InterPro" id="IPR036568">
    <property type="entry name" value="GGCT-like_sf"/>
</dbReference>
<dbReference type="Proteomes" id="UP001524586">
    <property type="component" value="Unassembled WGS sequence"/>
</dbReference>
<dbReference type="InterPro" id="IPR013024">
    <property type="entry name" value="GGCT-like"/>
</dbReference>
<dbReference type="CDD" id="cd06661">
    <property type="entry name" value="GGCT_like"/>
    <property type="match status" value="1"/>
</dbReference>
<dbReference type="EMBL" id="JANIBK010000003">
    <property type="protein sequence ID" value="MCQ8127072.1"/>
    <property type="molecule type" value="Genomic_DNA"/>
</dbReference>
<dbReference type="InterPro" id="IPR009288">
    <property type="entry name" value="AIG2-like_dom"/>
</dbReference>
<feature type="domain" description="Gamma-glutamylcyclotransferase AIG2-like" evidence="1">
    <location>
        <begin position="5"/>
        <end position="129"/>
    </location>
</feature>
<evidence type="ECO:0000259" key="1">
    <source>
        <dbReference type="Pfam" id="PF06094"/>
    </source>
</evidence>
<sequence length="134" mass="15757">MAQYLFVYGSLRKNRAGRIHPFLANRTRFIGNASIPGKLYRVRNYPGAVPDAIDSRNRVSGEVYQLLQPEKLLPILDDYEECTPRFPPPHEYQRMLNTVTLADNRELNCWVYLYRKPTIRLQRIESGDYFDYLA</sequence>
<organism evidence="2 3">
    <name type="scientific">Methylomonas rivi</name>
    <dbReference type="NCBI Taxonomy" id="2952226"/>
    <lineage>
        <taxon>Bacteria</taxon>
        <taxon>Pseudomonadati</taxon>
        <taxon>Pseudomonadota</taxon>
        <taxon>Gammaproteobacteria</taxon>
        <taxon>Methylococcales</taxon>
        <taxon>Methylococcaceae</taxon>
        <taxon>Methylomonas</taxon>
    </lineage>
</organism>
<evidence type="ECO:0000313" key="2">
    <source>
        <dbReference type="EMBL" id="MCQ8127072.1"/>
    </source>
</evidence>
<proteinExistence type="predicted"/>
<reference evidence="2 3" key="1">
    <citation type="submission" date="2022-07" db="EMBL/GenBank/DDBJ databases">
        <title>Methylomonas rivi sp. nov., Methylomonas rosea sp. nov., Methylomonas aureus sp. nov. and Methylomonas subterranea sp. nov., four novel methanotrophs isolated from a freshwater creek and the deep terrestrial subsurface.</title>
        <authorList>
            <person name="Abin C."/>
            <person name="Sankaranarayanan K."/>
            <person name="Garner C."/>
            <person name="Sindelar R."/>
            <person name="Kotary K."/>
            <person name="Garner R."/>
            <person name="Barclay S."/>
            <person name="Lawson P."/>
            <person name="Krumholz L."/>
        </authorList>
    </citation>
    <scope>NUCLEOTIDE SEQUENCE [LARGE SCALE GENOMIC DNA]</scope>
    <source>
        <strain evidence="2 3">WSC-6</strain>
    </source>
</reference>
<dbReference type="Gene3D" id="3.10.490.10">
    <property type="entry name" value="Gamma-glutamyl cyclotransferase-like"/>
    <property type="match status" value="1"/>
</dbReference>
<name>A0ABT1TZU1_9GAMM</name>
<dbReference type="SUPFAM" id="SSF110857">
    <property type="entry name" value="Gamma-glutamyl cyclotransferase-like"/>
    <property type="match status" value="1"/>
</dbReference>
<gene>
    <name evidence="2" type="ORF">NP596_01280</name>
</gene>
<comment type="caution">
    <text evidence="2">The sequence shown here is derived from an EMBL/GenBank/DDBJ whole genome shotgun (WGS) entry which is preliminary data.</text>
</comment>
<keyword evidence="3" id="KW-1185">Reference proteome</keyword>
<dbReference type="Pfam" id="PF06094">
    <property type="entry name" value="GGACT"/>
    <property type="match status" value="1"/>
</dbReference>
<protein>
    <submittedName>
        <fullName evidence="2">Gamma-glutamylcyclotransferase</fullName>
    </submittedName>
</protein>